<dbReference type="InterPro" id="IPR036020">
    <property type="entry name" value="WW_dom_sf"/>
</dbReference>
<feature type="region of interest" description="Disordered" evidence="1">
    <location>
        <begin position="189"/>
        <end position="247"/>
    </location>
</feature>
<evidence type="ECO:0000259" key="2">
    <source>
        <dbReference type="PROSITE" id="PS50020"/>
    </source>
</evidence>
<dbReference type="SUPFAM" id="SSF51045">
    <property type="entry name" value="WW domain"/>
    <property type="match status" value="1"/>
</dbReference>
<dbReference type="SMART" id="SM00456">
    <property type="entry name" value="WW"/>
    <property type="match status" value="2"/>
</dbReference>
<dbReference type="Proteomes" id="UP001165160">
    <property type="component" value="Unassembled WGS sequence"/>
</dbReference>
<dbReference type="EMBL" id="BRXX01000424">
    <property type="protein sequence ID" value="GMI11069.1"/>
    <property type="molecule type" value="Genomic_DNA"/>
</dbReference>
<protein>
    <recommendedName>
        <fullName evidence="2">WW domain-containing protein</fullName>
    </recommendedName>
</protein>
<reference evidence="4" key="1">
    <citation type="journal article" date="2023" name="Commun. Biol.">
        <title>Genome analysis of Parmales, the sister group of diatoms, reveals the evolutionary specialization of diatoms from phago-mixotrophs to photoautotrophs.</title>
        <authorList>
            <person name="Ban H."/>
            <person name="Sato S."/>
            <person name="Yoshikawa S."/>
            <person name="Yamada K."/>
            <person name="Nakamura Y."/>
            <person name="Ichinomiya M."/>
            <person name="Sato N."/>
            <person name="Blanc-Mathieu R."/>
            <person name="Endo H."/>
            <person name="Kuwata A."/>
            <person name="Ogata H."/>
        </authorList>
    </citation>
    <scope>NUCLEOTIDE SEQUENCE [LARGE SCALE GENOMIC DNA]</scope>
    <source>
        <strain evidence="4">NIES 3699</strain>
    </source>
</reference>
<feature type="region of interest" description="Disordered" evidence="1">
    <location>
        <begin position="76"/>
        <end position="143"/>
    </location>
</feature>
<dbReference type="Pfam" id="PF00397">
    <property type="entry name" value="WW"/>
    <property type="match status" value="1"/>
</dbReference>
<feature type="domain" description="WW" evidence="2">
    <location>
        <begin position="276"/>
        <end position="310"/>
    </location>
</feature>
<gene>
    <name evidence="3" type="ORF">TrVE_jg3324</name>
</gene>
<evidence type="ECO:0000256" key="1">
    <source>
        <dbReference type="SAM" id="MobiDB-lite"/>
    </source>
</evidence>
<feature type="compositionally biased region" description="Basic and acidic residues" evidence="1">
    <location>
        <begin position="76"/>
        <end position="88"/>
    </location>
</feature>
<proteinExistence type="predicted"/>
<dbReference type="PROSITE" id="PS50020">
    <property type="entry name" value="WW_DOMAIN_2"/>
    <property type="match status" value="2"/>
</dbReference>
<dbReference type="InterPro" id="IPR001202">
    <property type="entry name" value="WW_dom"/>
</dbReference>
<organism evidence="3 4">
    <name type="scientific">Triparma verrucosa</name>
    <dbReference type="NCBI Taxonomy" id="1606542"/>
    <lineage>
        <taxon>Eukaryota</taxon>
        <taxon>Sar</taxon>
        <taxon>Stramenopiles</taxon>
        <taxon>Ochrophyta</taxon>
        <taxon>Bolidophyceae</taxon>
        <taxon>Parmales</taxon>
        <taxon>Triparmaceae</taxon>
        <taxon>Triparma</taxon>
    </lineage>
</organism>
<evidence type="ECO:0000313" key="4">
    <source>
        <dbReference type="Proteomes" id="UP001165160"/>
    </source>
</evidence>
<keyword evidence="4" id="KW-1185">Reference proteome</keyword>
<feature type="domain" description="WW" evidence="2">
    <location>
        <begin position="310"/>
        <end position="342"/>
    </location>
</feature>
<dbReference type="CDD" id="cd00201">
    <property type="entry name" value="WW"/>
    <property type="match status" value="1"/>
</dbReference>
<dbReference type="AlphaFoldDB" id="A0A9W7FFD1"/>
<name>A0A9W7FFD1_9STRA</name>
<dbReference type="Gene3D" id="2.20.70.10">
    <property type="match status" value="2"/>
</dbReference>
<comment type="caution">
    <text evidence="3">The sequence shown here is derived from an EMBL/GenBank/DDBJ whole genome shotgun (WGS) entry which is preliminary data.</text>
</comment>
<accession>A0A9W7FFD1</accession>
<dbReference type="PROSITE" id="PS01159">
    <property type="entry name" value="WW_DOMAIN_1"/>
    <property type="match status" value="2"/>
</dbReference>
<evidence type="ECO:0000313" key="3">
    <source>
        <dbReference type="EMBL" id="GMI11069.1"/>
    </source>
</evidence>
<feature type="region of interest" description="Disordered" evidence="1">
    <location>
        <begin position="36"/>
        <end position="64"/>
    </location>
</feature>
<sequence>MSSSGGSGDNAFTAFTSIDTTRKTFGSDGAARWQTWNKSDESKVGKASTNQPLHVAPRKKGDAMLGQLSGSLTWEEEKRISEQARAETGKSAGYVNFNTKKSSEKDRKSAPIMSVGPSEDNMKMKSSSPPPSEPPDGLEFIYADSYEGPKSGYVFEVRGDECGYFWDPLSSSVDDVNAVDAVTPQTLILVNGEKGSKEEEDSTDQQPAKKKRRKEKAILKPQTILGVPPPAIKKKKKKKKPIDTSSIQIQSQAEIDLSKALANRVERLNTENSKKELAAEGWLKTTDQKAQKEYYFKPTTGETSWINPVRKLGEGWEEGKDGEGRVYYFRRSTGETCWEFPS</sequence>